<evidence type="ECO:0000259" key="2">
    <source>
        <dbReference type="Pfam" id="PF20152"/>
    </source>
</evidence>
<feature type="transmembrane region" description="Helical" evidence="1">
    <location>
        <begin position="105"/>
        <end position="123"/>
    </location>
</feature>
<keyword evidence="1" id="KW-0812">Transmembrane</keyword>
<evidence type="ECO:0000256" key="1">
    <source>
        <dbReference type="SAM" id="Phobius"/>
    </source>
</evidence>
<keyword evidence="1" id="KW-1133">Transmembrane helix</keyword>
<dbReference type="Pfam" id="PF20152">
    <property type="entry name" value="DUF6534"/>
    <property type="match status" value="1"/>
</dbReference>
<dbReference type="PANTHER" id="PTHR40465">
    <property type="entry name" value="CHROMOSOME 1, WHOLE GENOME SHOTGUN SEQUENCE"/>
    <property type="match status" value="1"/>
</dbReference>
<keyword evidence="1" id="KW-0472">Membrane</keyword>
<evidence type="ECO:0000313" key="3">
    <source>
        <dbReference type="EMBL" id="KAF9457861.1"/>
    </source>
</evidence>
<sequence length="330" mass="37427">MQFSMAEYVTMTSNEFREVTYLLGPWLVGSSLDMLLQGILFCQFTTYFTWHHNDTSNMRTAVVGLAFLTTIKSAQAFFLVWNIFIYHFKDVKGAVLANYTAWWETGNALMVANIGLYVQIFFCHRLWNLSSKNNWFVVPIATILLFGYVSVCFATYYISEGSRASSMIVAWFAAHFSSVFVGDMLITLGTAYFLIKTRQEVLPQTVGMINSLIRLTFQTAAPAAICAMFNLMLTQIYTGSENLVAVGLNQLLPKLYAVSMMWTLNARRGMRLNRGQILDSTSIHMRNDGNVELGIYNEPVRVHTQTEITRHIDSHSGDDIKTHQEFKVDG</sequence>
<dbReference type="EMBL" id="MU150356">
    <property type="protein sequence ID" value="KAF9457861.1"/>
    <property type="molecule type" value="Genomic_DNA"/>
</dbReference>
<evidence type="ECO:0000313" key="4">
    <source>
        <dbReference type="Proteomes" id="UP000807353"/>
    </source>
</evidence>
<feature type="transmembrane region" description="Helical" evidence="1">
    <location>
        <begin position="243"/>
        <end position="264"/>
    </location>
</feature>
<name>A0A9P5XYB5_9AGAR</name>
<feature type="transmembrane region" description="Helical" evidence="1">
    <location>
        <begin position="215"/>
        <end position="237"/>
    </location>
</feature>
<organism evidence="3 4">
    <name type="scientific">Collybia nuda</name>
    <dbReference type="NCBI Taxonomy" id="64659"/>
    <lineage>
        <taxon>Eukaryota</taxon>
        <taxon>Fungi</taxon>
        <taxon>Dikarya</taxon>
        <taxon>Basidiomycota</taxon>
        <taxon>Agaricomycotina</taxon>
        <taxon>Agaricomycetes</taxon>
        <taxon>Agaricomycetidae</taxon>
        <taxon>Agaricales</taxon>
        <taxon>Tricholomatineae</taxon>
        <taxon>Clitocybaceae</taxon>
        <taxon>Collybia</taxon>
    </lineage>
</organism>
<comment type="caution">
    <text evidence="3">The sequence shown here is derived from an EMBL/GenBank/DDBJ whole genome shotgun (WGS) entry which is preliminary data.</text>
</comment>
<feature type="domain" description="DUF6534" evidence="2">
    <location>
        <begin position="180"/>
        <end position="268"/>
    </location>
</feature>
<accession>A0A9P5XYB5</accession>
<dbReference type="OrthoDB" id="3268841at2759"/>
<proteinExistence type="predicted"/>
<dbReference type="AlphaFoldDB" id="A0A9P5XYB5"/>
<dbReference type="InterPro" id="IPR045339">
    <property type="entry name" value="DUF6534"/>
</dbReference>
<feature type="transmembrane region" description="Helical" evidence="1">
    <location>
        <begin position="170"/>
        <end position="195"/>
    </location>
</feature>
<feature type="transmembrane region" description="Helical" evidence="1">
    <location>
        <begin position="135"/>
        <end position="158"/>
    </location>
</feature>
<reference evidence="3" key="1">
    <citation type="submission" date="2020-11" db="EMBL/GenBank/DDBJ databases">
        <authorList>
            <consortium name="DOE Joint Genome Institute"/>
            <person name="Ahrendt S."/>
            <person name="Riley R."/>
            <person name="Andreopoulos W."/>
            <person name="Labutti K."/>
            <person name="Pangilinan J."/>
            <person name="Ruiz-Duenas F.J."/>
            <person name="Barrasa J.M."/>
            <person name="Sanchez-Garcia M."/>
            <person name="Camarero S."/>
            <person name="Miyauchi S."/>
            <person name="Serrano A."/>
            <person name="Linde D."/>
            <person name="Babiker R."/>
            <person name="Drula E."/>
            <person name="Ayuso-Fernandez I."/>
            <person name="Pacheco R."/>
            <person name="Padilla G."/>
            <person name="Ferreira P."/>
            <person name="Barriuso J."/>
            <person name="Kellner H."/>
            <person name="Castanera R."/>
            <person name="Alfaro M."/>
            <person name="Ramirez L."/>
            <person name="Pisabarro A.G."/>
            <person name="Kuo A."/>
            <person name="Tritt A."/>
            <person name="Lipzen A."/>
            <person name="He G."/>
            <person name="Yan M."/>
            <person name="Ng V."/>
            <person name="Cullen D."/>
            <person name="Martin F."/>
            <person name="Rosso M.-N."/>
            <person name="Henrissat B."/>
            <person name="Hibbett D."/>
            <person name="Martinez A.T."/>
            <person name="Grigoriev I.V."/>
        </authorList>
    </citation>
    <scope>NUCLEOTIDE SEQUENCE</scope>
    <source>
        <strain evidence="3">CBS 247.69</strain>
    </source>
</reference>
<dbReference type="Proteomes" id="UP000807353">
    <property type="component" value="Unassembled WGS sequence"/>
</dbReference>
<gene>
    <name evidence="3" type="ORF">BDZ94DRAFT_1272121</name>
</gene>
<dbReference type="PANTHER" id="PTHR40465:SF1">
    <property type="entry name" value="DUF6534 DOMAIN-CONTAINING PROTEIN"/>
    <property type="match status" value="1"/>
</dbReference>
<feature type="transmembrane region" description="Helical" evidence="1">
    <location>
        <begin position="62"/>
        <end position="85"/>
    </location>
</feature>
<feature type="transmembrane region" description="Helical" evidence="1">
    <location>
        <begin position="26"/>
        <end position="50"/>
    </location>
</feature>
<protein>
    <recommendedName>
        <fullName evidence="2">DUF6534 domain-containing protein</fullName>
    </recommendedName>
</protein>
<keyword evidence="4" id="KW-1185">Reference proteome</keyword>